<sequence>MDINIKNFIKSLTSKNGMTLTKLAKLLEERTGKHYTLASLTSKMKIKSLSLYEAYLIADILDYKIKFYKESSDGREEIFFP</sequence>
<protein>
    <submittedName>
        <fullName evidence="1">Uncharacterized protein</fullName>
    </submittedName>
</protein>
<name>A0A9D1F2A7_9BACT</name>
<dbReference type="EMBL" id="DVIU01000281">
    <property type="protein sequence ID" value="HIS37662.1"/>
    <property type="molecule type" value="Genomic_DNA"/>
</dbReference>
<reference evidence="1" key="1">
    <citation type="submission" date="2020-10" db="EMBL/GenBank/DDBJ databases">
        <authorList>
            <person name="Gilroy R."/>
        </authorList>
    </citation>
    <scope>NUCLEOTIDE SEQUENCE</scope>
    <source>
        <strain evidence="1">6276</strain>
    </source>
</reference>
<organism evidence="1 2">
    <name type="scientific">Candidatus Scatousia excrementigallinarum</name>
    <dbReference type="NCBI Taxonomy" id="2840935"/>
    <lineage>
        <taxon>Bacteria</taxon>
        <taxon>Candidatus Scatousia</taxon>
    </lineage>
</organism>
<evidence type="ECO:0000313" key="1">
    <source>
        <dbReference type="EMBL" id="HIS37662.1"/>
    </source>
</evidence>
<reference evidence="1" key="2">
    <citation type="journal article" date="2021" name="PeerJ">
        <title>Extensive microbial diversity within the chicken gut microbiome revealed by metagenomics and culture.</title>
        <authorList>
            <person name="Gilroy R."/>
            <person name="Ravi A."/>
            <person name="Getino M."/>
            <person name="Pursley I."/>
            <person name="Horton D.L."/>
            <person name="Alikhan N.F."/>
            <person name="Baker D."/>
            <person name="Gharbi K."/>
            <person name="Hall N."/>
            <person name="Watson M."/>
            <person name="Adriaenssens E.M."/>
            <person name="Foster-Nyarko E."/>
            <person name="Jarju S."/>
            <person name="Secka A."/>
            <person name="Antonio M."/>
            <person name="Oren A."/>
            <person name="Chaudhuri R.R."/>
            <person name="La Ragione R."/>
            <person name="Hildebrand F."/>
            <person name="Pallen M.J."/>
        </authorList>
    </citation>
    <scope>NUCLEOTIDE SEQUENCE</scope>
    <source>
        <strain evidence="1">6276</strain>
    </source>
</reference>
<comment type="caution">
    <text evidence="1">The sequence shown here is derived from an EMBL/GenBank/DDBJ whole genome shotgun (WGS) entry which is preliminary data.</text>
</comment>
<dbReference type="AlphaFoldDB" id="A0A9D1F2A7"/>
<proteinExistence type="predicted"/>
<accession>A0A9D1F2A7</accession>
<evidence type="ECO:0000313" key="2">
    <source>
        <dbReference type="Proteomes" id="UP000823928"/>
    </source>
</evidence>
<dbReference type="Proteomes" id="UP000823928">
    <property type="component" value="Unassembled WGS sequence"/>
</dbReference>
<gene>
    <name evidence="1" type="ORF">IAC10_13735</name>
</gene>